<organism evidence="2 3">
    <name type="scientific">Nostocoides vanveenii</name>
    <dbReference type="NCBI Taxonomy" id="330835"/>
    <lineage>
        <taxon>Bacteria</taxon>
        <taxon>Bacillati</taxon>
        <taxon>Actinomycetota</taxon>
        <taxon>Actinomycetes</taxon>
        <taxon>Micrococcales</taxon>
        <taxon>Intrasporangiaceae</taxon>
        <taxon>Nostocoides</taxon>
    </lineage>
</organism>
<dbReference type="SUPFAM" id="SSF55729">
    <property type="entry name" value="Acyl-CoA N-acyltransferases (Nat)"/>
    <property type="match status" value="1"/>
</dbReference>
<dbReference type="PROSITE" id="PS51186">
    <property type="entry name" value="GNAT"/>
    <property type="match status" value="1"/>
</dbReference>
<proteinExistence type="predicted"/>
<sequence length="324" mass="35206">MSERVLSLTYRAAGPADGPAVADLLRTSLGKQDDPHYEAFLAWKHQQNAFGVSPAWVALDEDRVVGYRTFLRWRFVDDAGRVLRAVRAVDTATDPAYRGQGIFRRLTIEAVADLTRSGDAFVFNTPNDQSRPGYLSMGWSIVRRVPVAVLPRGVEGVRRMRSARVPAQLWSQDTGAGLPAAEALRDPDVATALLAHAPRSGLRTDRTPEYLAWRTAFGPLRYRVLLADADPAAGGLIFRLRRRGPAVEATIVEAFVPDRRTGAALTRRLLRETGADYAIAAGSGVGLGMVPAPRLGPVLTARPLAATPPAADHWQLALADVELF</sequence>
<dbReference type="RefSeq" id="WP_344067523.1">
    <property type="nucleotide sequence ID" value="NZ_BAAAPN010000058.1"/>
</dbReference>
<comment type="caution">
    <text evidence="2">The sequence shown here is derived from an EMBL/GenBank/DDBJ whole genome shotgun (WGS) entry which is preliminary data.</text>
</comment>
<dbReference type="InterPro" id="IPR000182">
    <property type="entry name" value="GNAT_dom"/>
</dbReference>
<feature type="domain" description="N-acetyltransferase" evidence="1">
    <location>
        <begin position="8"/>
        <end position="161"/>
    </location>
</feature>
<dbReference type="CDD" id="cd04301">
    <property type="entry name" value="NAT_SF"/>
    <property type="match status" value="1"/>
</dbReference>
<evidence type="ECO:0000313" key="2">
    <source>
        <dbReference type="EMBL" id="GAA1768564.1"/>
    </source>
</evidence>
<dbReference type="Pfam" id="PF13527">
    <property type="entry name" value="Acetyltransf_9"/>
    <property type="match status" value="1"/>
</dbReference>
<dbReference type="Proteomes" id="UP001501475">
    <property type="component" value="Unassembled WGS sequence"/>
</dbReference>
<gene>
    <name evidence="2" type="ORF">GCM10009810_28960</name>
</gene>
<dbReference type="Gene3D" id="3.40.630.30">
    <property type="match status" value="1"/>
</dbReference>
<keyword evidence="3" id="KW-1185">Reference proteome</keyword>
<accession>A0ABP4X370</accession>
<dbReference type="EMBL" id="BAAAPN010000058">
    <property type="protein sequence ID" value="GAA1768564.1"/>
    <property type="molecule type" value="Genomic_DNA"/>
</dbReference>
<reference evidence="3" key="1">
    <citation type="journal article" date="2019" name="Int. J. Syst. Evol. Microbiol.">
        <title>The Global Catalogue of Microorganisms (GCM) 10K type strain sequencing project: providing services to taxonomists for standard genome sequencing and annotation.</title>
        <authorList>
            <consortium name="The Broad Institute Genomics Platform"/>
            <consortium name="The Broad Institute Genome Sequencing Center for Infectious Disease"/>
            <person name="Wu L."/>
            <person name="Ma J."/>
        </authorList>
    </citation>
    <scope>NUCLEOTIDE SEQUENCE [LARGE SCALE GENOMIC DNA]</scope>
    <source>
        <strain evidence="3">JCM 15591</strain>
    </source>
</reference>
<evidence type="ECO:0000259" key="1">
    <source>
        <dbReference type="PROSITE" id="PS51186"/>
    </source>
</evidence>
<name>A0ABP4X370_9MICO</name>
<dbReference type="InterPro" id="IPR016181">
    <property type="entry name" value="Acyl_CoA_acyltransferase"/>
</dbReference>
<evidence type="ECO:0000313" key="3">
    <source>
        <dbReference type="Proteomes" id="UP001501475"/>
    </source>
</evidence>
<protein>
    <recommendedName>
        <fullName evidence="1">N-acetyltransferase domain-containing protein</fullName>
    </recommendedName>
</protein>